<reference evidence="1 2" key="1">
    <citation type="journal article" date="2011" name="Proc. Natl. Acad. Sci. U.S.A.">
        <title>Genome and transcriptome analyses of the mountain pine beetle-fungal symbiont Grosmannia clavigera, a lodgepole pine pathogen.</title>
        <authorList>
            <person name="DiGuistini S."/>
            <person name="Wang Y."/>
            <person name="Liao N.Y."/>
            <person name="Taylor G."/>
            <person name="Tanguay P."/>
            <person name="Feau N."/>
            <person name="Henrissat B."/>
            <person name="Chan S.K."/>
            <person name="Hesse-Orce U."/>
            <person name="Alamouti S.M."/>
            <person name="Tsui C.K.M."/>
            <person name="Docking R.T."/>
            <person name="Levasseur A."/>
            <person name="Haridas S."/>
            <person name="Robertson G."/>
            <person name="Birol I."/>
            <person name="Holt R.A."/>
            <person name="Marra M.A."/>
            <person name="Hamelin R.C."/>
            <person name="Hirst M."/>
            <person name="Jones S.J.M."/>
            <person name="Bohlmann J."/>
            <person name="Breuil C."/>
        </authorList>
    </citation>
    <scope>NUCLEOTIDE SEQUENCE [LARGE SCALE GENOMIC DNA]</scope>
    <source>
        <strain evidence="2">kw1407 / UAMH 11150</strain>
    </source>
</reference>
<organism evidence="2">
    <name type="scientific">Grosmannia clavigera (strain kw1407 / UAMH 11150)</name>
    <name type="common">Blue stain fungus</name>
    <name type="synonym">Graphiocladiella clavigera</name>
    <dbReference type="NCBI Taxonomy" id="655863"/>
    <lineage>
        <taxon>Eukaryota</taxon>
        <taxon>Fungi</taxon>
        <taxon>Dikarya</taxon>
        <taxon>Ascomycota</taxon>
        <taxon>Pezizomycotina</taxon>
        <taxon>Sordariomycetes</taxon>
        <taxon>Sordariomycetidae</taxon>
        <taxon>Ophiostomatales</taxon>
        <taxon>Ophiostomataceae</taxon>
        <taxon>Leptographium</taxon>
    </lineage>
</organism>
<accession>F0XIX6</accession>
<evidence type="ECO:0000313" key="2">
    <source>
        <dbReference type="Proteomes" id="UP000007796"/>
    </source>
</evidence>
<dbReference type="STRING" id="655863.F0XIX6"/>
<name>F0XIX6_GROCL</name>
<sequence>MASISLPNLYSIYDLASTSTDASASGKRKLATLWRGIILSGVGKTAFPYCLWIRNLKLGDFEEVLRDIAPYPNLRDAFFRDGMRSFEILTKTTSSNTRPGQVHPQLDLQSISNRVGDTITSFVEEAAARSKKAVGLTHLEGHYIPMDILPTWTSRLTTLTALRIQDGSVLGEQVAASIRENCTNFRELNCFYCDGATVDKDLASFFKTLKPDSLELFGVSSKNRLGKEAFSALSLHATSLKKLHLSGLQAAAFRHLGALLPCVSLESLELEGERSSTLDWRSETSFADAVSWLSSCALLKSLKLWHVPNATTLLNLVFKSTQFHLSTLDLNLIDEDDEFYSCLGTQPTLENFMLRSIDPLPEYPSPQHAQLVESICNMRCLKVLDILQARLTPDDVNTLAVALGHLEEFGFDGDLFDDAIFDTLLKLRCLKNISFSANTVFSFDGILGYIDSLKLMELPSGEFGLVIMNQSLDAKLSTEQISFLTKHAQTSIGGRIEIEHPEEEHESDFSD</sequence>
<dbReference type="GeneID" id="25975404"/>
<keyword evidence="2" id="KW-1185">Reference proteome</keyword>
<protein>
    <recommendedName>
        <fullName evidence="3">RNI-like protein</fullName>
    </recommendedName>
</protein>
<dbReference type="Proteomes" id="UP000007796">
    <property type="component" value="Unassembled WGS sequence"/>
</dbReference>
<proteinExistence type="predicted"/>
<dbReference type="InParanoid" id="F0XIX6"/>
<dbReference type="SUPFAM" id="SSF52047">
    <property type="entry name" value="RNI-like"/>
    <property type="match status" value="1"/>
</dbReference>
<dbReference type="RefSeq" id="XP_014171850.1">
    <property type="nucleotide sequence ID" value="XM_014316375.1"/>
</dbReference>
<dbReference type="HOGENOM" id="CLU_036208_0_0_1"/>
<dbReference type="EMBL" id="GL629782">
    <property type="protein sequence ID" value="EFX02368.1"/>
    <property type="molecule type" value="Genomic_DNA"/>
</dbReference>
<evidence type="ECO:0000313" key="1">
    <source>
        <dbReference type="EMBL" id="EFX02368.1"/>
    </source>
</evidence>
<dbReference type="OrthoDB" id="10028886at2759"/>
<dbReference type="AlphaFoldDB" id="F0XIX6"/>
<dbReference type="InterPro" id="IPR032675">
    <property type="entry name" value="LRR_dom_sf"/>
</dbReference>
<evidence type="ECO:0008006" key="3">
    <source>
        <dbReference type="Google" id="ProtNLM"/>
    </source>
</evidence>
<dbReference type="Gene3D" id="3.80.10.10">
    <property type="entry name" value="Ribonuclease Inhibitor"/>
    <property type="match status" value="1"/>
</dbReference>
<gene>
    <name evidence="1" type="ORF">CMQ_2417</name>
</gene>
<dbReference type="eggNOG" id="ENOG502QSK1">
    <property type="taxonomic scope" value="Eukaryota"/>
</dbReference>